<keyword evidence="1" id="KW-1133">Transmembrane helix</keyword>
<keyword evidence="1" id="KW-0812">Transmembrane</keyword>
<accession>A0A7X7R9L8</accession>
<evidence type="ECO:0000313" key="4">
    <source>
        <dbReference type="Proteomes" id="UP000536534"/>
    </source>
</evidence>
<comment type="caution">
    <text evidence="3">The sequence shown here is derived from an EMBL/GenBank/DDBJ whole genome shotgun (WGS) entry which is preliminary data.</text>
</comment>
<feature type="transmembrane region" description="Helical" evidence="1">
    <location>
        <begin position="63"/>
        <end position="81"/>
    </location>
</feature>
<feature type="transmembrane region" description="Helical" evidence="1">
    <location>
        <begin position="222"/>
        <end position="240"/>
    </location>
</feature>
<organism evidence="3 4">
    <name type="scientific">Thauera phenolivorans</name>
    <dbReference type="NCBI Taxonomy" id="1792543"/>
    <lineage>
        <taxon>Bacteria</taxon>
        <taxon>Pseudomonadati</taxon>
        <taxon>Pseudomonadota</taxon>
        <taxon>Betaproteobacteria</taxon>
        <taxon>Rhodocyclales</taxon>
        <taxon>Zoogloeaceae</taxon>
        <taxon>Thauera</taxon>
    </lineage>
</organism>
<dbReference type="InterPro" id="IPR007349">
    <property type="entry name" value="DUF418"/>
</dbReference>
<feature type="transmembrane region" description="Helical" evidence="1">
    <location>
        <begin position="247"/>
        <end position="272"/>
    </location>
</feature>
<name>A0A7X7R9L8_9RHOO</name>
<evidence type="ECO:0000313" key="3">
    <source>
        <dbReference type="EMBL" id="NLF55977.1"/>
    </source>
</evidence>
<keyword evidence="1" id="KW-0472">Membrane</keyword>
<dbReference type="Proteomes" id="UP000536534">
    <property type="component" value="Unassembled WGS sequence"/>
</dbReference>
<feature type="transmembrane region" description="Helical" evidence="1">
    <location>
        <begin position="117"/>
        <end position="133"/>
    </location>
</feature>
<feature type="domain" description="DUF418" evidence="2">
    <location>
        <begin position="208"/>
        <end position="316"/>
    </location>
</feature>
<dbReference type="AlphaFoldDB" id="A0A7X7R9L8"/>
<sequence>MDTSTRHVWMDLARGLAVVSMFVAHTSPAGGILAVSEYVTAPLFAALLGGAAHHVFERWRGGTGRYLLAMSLRGLILLGAGMLAQPIYAQIVVVLQWLGALSIPMALILVLRLRSSWLLIGAAAVVAVSPPLMDAAREWRAADPFHAAAPLVDFLISGRYYRLFPMLASGLVGIVLARRLATVERVRLWPAVVACGAAAAAVVLGKITPLGGGADSGSWRELIASLALVVAAAYGSRWLAGLKHAAWFTPLVATGQLAMTAYVLQLVVLRVITDVVYAGGRDDHWWVLGVLTAGVVAFCTAWRRWVGRGPLERVLRLPLTALRADR</sequence>
<feature type="transmembrane region" description="Helical" evidence="1">
    <location>
        <begin position="87"/>
        <end position="110"/>
    </location>
</feature>
<proteinExistence type="predicted"/>
<reference evidence="3 4" key="1">
    <citation type="journal article" date="2020" name="Biotechnol. Biofuels">
        <title>New insights from the biogas microbiome by comprehensive genome-resolved metagenomics of nearly 1600 species originating from multiple anaerobic digesters.</title>
        <authorList>
            <person name="Campanaro S."/>
            <person name="Treu L."/>
            <person name="Rodriguez-R L.M."/>
            <person name="Kovalovszki A."/>
            <person name="Ziels R.M."/>
            <person name="Maus I."/>
            <person name="Zhu X."/>
            <person name="Kougias P.G."/>
            <person name="Basile A."/>
            <person name="Luo G."/>
            <person name="Schluter A."/>
            <person name="Konstantinidis K.T."/>
            <person name="Angelidaki I."/>
        </authorList>
    </citation>
    <scope>NUCLEOTIDE SEQUENCE [LARGE SCALE GENOMIC DNA]</scope>
    <source>
        <strain evidence="3">AS06rmzACSIP_256</strain>
    </source>
</reference>
<evidence type="ECO:0000256" key="1">
    <source>
        <dbReference type="SAM" id="Phobius"/>
    </source>
</evidence>
<evidence type="ECO:0000259" key="2">
    <source>
        <dbReference type="Pfam" id="PF04235"/>
    </source>
</evidence>
<feature type="transmembrane region" description="Helical" evidence="1">
    <location>
        <begin position="160"/>
        <end position="177"/>
    </location>
</feature>
<dbReference type="Pfam" id="PF04235">
    <property type="entry name" value="DUF418"/>
    <property type="match status" value="1"/>
</dbReference>
<feature type="transmembrane region" description="Helical" evidence="1">
    <location>
        <begin position="284"/>
        <end position="306"/>
    </location>
</feature>
<feature type="transmembrane region" description="Helical" evidence="1">
    <location>
        <begin position="189"/>
        <end position="210"/>
    </location>
</feature>
<dbReference type="EMBL" id="JAAYYV010000488">
    <property type="protein sequence ID" value="NLF55977.1"/>
    <property type="molecule type" value="Genomic_DNA"/>
</dbReference>
<feature type="transmembrane region" description="Helical" evidence="1">
    <location>
        <begin position="12"/>
        <end position="33"/>
    </location>
</feature>
<protein>
    <submittedName>
        <fullName evidence="3">DUF418 domain-containing protein</fullName>
    </submittedName>
</protein>
<gene>
    <name evidence="3" type="ORF">GX576_16555</name>
</gene>
<feature type="transmembrane region" description="Helical" evidence="1">
    <location>
        <begin position="39"/>
        <end position="56"/>
    </location>
</feature>